<accession>A0A5M3XVU0</accession>
<dbReference type="OrthoDB" id="4682164at2"/>
<dbReference type="InterPro" id="IPR029058">
    <property type="entry name" value="AB_hydrolase_fold"/>
</dbReference>
<dbReference type="AlphaFoldDB" id="A0A5M3XVU0"/>
<evidence type="ECO:0000313" key="3">
    <source>
        <dbReference type="Proteomes" id="UP000377595"/>
    </source>
</evidence>
<dbReference type="GO" id="GO:0016787">
    <property type="term" value="F:hydrolase activity"/>
    <property type="evidence" value="ECO:0007669"/>
    <property type="project" value="UniProtKB-KW"/>
</dbReference>
<organism evidence="2 3">
    <name type="scientific">Acrocarpospora pleiomorpha</name>
    <dbReference type="NCBI Taxonomy" id="90975"/>
    <lineage>
        <taxon>Bacteria</taxon>
        <taxon>Bacillati</taxon>
        <taxon>Actinomycetota</taxon>
        <taxon>Actinomycetes</taxon>
        <taxon>Streptosporangiales</taxon>
        <taxon>Streptosporangiaceae</taxon>
        <taxon>Acrocarpospora</taxon>
    </lineage>
</organism>
<proteinExistence type="predicted"/>
<sequence length="290" mass="31014">MPVADVDGLEIAYEIHGDGDQTWVLTPGGRFSKDYGGVRETAEALAARGRRVVIWDRPNCGASSVDFTGPSESEVQADALAGLVRSLGLGPVIIAGGSGGSRVSLLAAARHPDIAAGLAIWWISGGVYGLMTLGCHYCGDSISAAWTGGMAAVVELPTWREVLERNAANRERMLALDSREFIATMERWMIAYAPREEQLVPGLADADLTRVAAPTLVFRSGASDSNHTRATSEGVAALIPGARLVEPPWGDREWVERTQAAAARGEALFERWPLLVPQLTEWSDAIDAHL</sequence>
<gene>
    <name evidence="2" type="ORF">Aple_070780</name>
</gene>
<dbReference type="SUPFAM" id="SSF53474">
    <property type="entry name" value="alpha/beta-Hydrolases"/>
    <property type="match status" value="1"/>
</dbReference>
<name>A0A5M3XVU0_9ACTN</name>
<dbReference type="RefSeq" id="WP_155349034.1">
    <property type="nucleotide sequence ID" value="NZ_BAAAHM010000005.1"/>
</dbReference>
<reference evidence="2 3" key="1">
    <citation type="submission" date="2019-10" db="EMBL/GenBank/DDBJ databases">
        <title>Whole genome shotgun sequence of Acrocarpospora pleiomorpha NBRC 16267.</title>
        <authorList>
            <person name="Ichikawa N."/>
            <person name="Kimura A."/>
            <person name="Kitahashi Y."/>
            <person name="Komaki H."/>
            <person name="Oguchi A."/>
        </authorList>
    </citation>
    <scope>NUCLEOTIDE SEQUENCE [LARGE SCALE GENOMIC DNA]</scope>
    <source>
        <strain evidence="2 3">NBRC 16267</strain>
    </source>
</reference>
<evidence type="ECO:0000313" key="2">
    <source>
        <dbReference type="EMBL" id="GES24179.1"/>
    </source>
</evidence>
<comment type="caution">
    <text evidence="2">The sequence shown here is derived from an EMBL/GenBank/DDBJ whole genome shotgun (WGS) entry which is preliminary data.</text>
</comment>
<dbReference type="EMBL" id="BLAF01000048">
    <property type="protein sequence ID" value="GES24179.1"/>
    <property type="molecule type" value="Genomic_DNA"/>
</dbReference>
<protein>
    <submittedName>
        <fullName evidence="2">Alpha/beta hydrolase</fullName>
    </submittedName>
</protein>
<keyword evidence="3" id="KW-1185">Reference proteome</keyword>
<dbReference type="Proteomes" id="UP000377595">
    <property type="component" value="Unassembled WGS sequence"/>
</dbReference>
<feature type="domain" description="AB hydrolase-1" evidence="1">
    <location>
        <begin position="38"/>
        <end position="118"/>
    </location>
</feature>
<dbReference type="InterPro" id="IPR000073">
    <property type="entry name" value="AB_hydrolase_1"/>
</dbReference>
<dbReference type="Pfam" id="PF00561">
    <property type="entry name" value="Abhydrolase_1"/>
    <property type="match status" value="1"/>
</dbReference>
<dbReference type="Gene3D" id="3.40.50.1820">
    <property type="entry name" value="alpha/beta hydrolase"/>
    <property type="match status" value="1"/>
</dbReference>
<keyword evidence="2" id="KW-0378">Hydrolase</keyword>
<evidence type="ECO:0000259" key="1">
    <source>
        <dbReference type="Pfam" id="PF00561"/>
    </source>
</evidence>